<dbReference type="EMBL" id="GBRH01219034">
    <property type="protein sequence ID" value="JAD78861.1"/>
    <property type="molecule type" value="Transcribed_RNA"/>
</dbReference>
<reference evidence="2" key="1">
    <citation type="submission" date="2014-09" db="EMBL/GenBank/DDBJ databases">
        <authorList>
            <person name="Magalhaes I.L.F."/>
            <person name="Oliveira U."/>
            <person name="Santos F.R."/>
            <person name="Vidigal T.H.D.A."/>
            <person name="Brescovit A.D."/>
            <person name="Santos A.J."/>
        </authorList>
    </citation>
    <scope>NUCLEOTIDE SEQUENCE</scope>
    <source>
        <tissue evidence="2">Shoot tissue taken approximately 20 cm above the soil surface</tissue>
    </source>
</reference>
<dbReference type="InterPro" id="IPR023214">
    <property type="entry name" value="HAD_sf"/>
</dbReference>
<evidence type="ECO:0000313" key="2">
    <source>
        <dbReference type="EMBL" id="JAD78861.1"/>
    </source>
</evidence>
<dbReference type="GO" id="GO:0005886">
    <property type="term" value="C:plasma membrane"/>
    <property type="evidence" value="ECO:0007669"/>
    <property type="project" value="TreeGrafter"/>
</dbReference>
<dbReference type="Gene3D" id="3.40.50.1000">
    <property type="entry name" value="HAD superfamily/HAD-like"/>
    <property type="match status" value="1"/>
</dbReference>
<name>A0A0A9CTB8_ARUDO</name>
<dbReference type="PANTHER" id="PTHR24092:SF199">
    <property type="entry name" value="PHOSPHOLIPID-TRANSPORTING ATPASE"/>
    <property type="match status" value="1"/>
</dbReference>
<accession>A0A0A9CTB8</accession>
<dbReference type="InterPro" id="IPR023299">
    <property type="entry name" value="ATPase_P-typ_cyto_dom_N"/>
</dbReference>
<dbReference type="GO" id="GO:0000166">
    <property type="term" value="F:nucleotide binding"/>
    <property type="evidence" value="ECO:0007669"/>
    <property type="project" value="InterPro"/>
</dbReference>
<evidence type="ECO:0000256" key="1">
    <source>
        <dbReference type="SAM" id="Phobius"/>
    </source>
</evidence>
<dbReference type="PROSITE" id="PS51257">
    <property type="entry name" value="PROKAR_LIPOPROTEIN"/>
    <property type="match status" value="1"/>
</dbReference>
<dbReference type="Gene3D" id="3.40.1110.10">
    <property type="entry name" value="Calcium-transporting ATPase, cytoplasmic domain N"/>
    <property type="match status" value="1"/>
</dbReference>
<keyword evidence="1" id="KW-0472">Membrane</keyword>
<sequence>MRMFPPVIDNEKCPLTINNTLLQSCYLRYTEWAYGIAVYTGNETKSGMSTGTAEPKLTAADAMIDKLTVAMFMFQIVVVLVLGSVGNIWKDTKGLKQWYLMYPVEGPWYDFLVIPLRFKLLCSIIIPISIKVTLDLAKGVYAKFIDWDEQMFDHETSTPAHSANTAISEDLGQVEYILSDKIGTLTENRMIFRRCCISDTMYGNDNGDALKDVRLRNAVSSNDPDVIKFLMVMALCNTVVPIKSFHTFSNDGTVSYRAQSQDEEAVVNAASNLNMLLISKRQQYC</sequence>
<dbReference type="PANTHER" id="PTHR24092">
    <property type="entry name" value="PROBABLE PHOSPHOLIPID-TRANSPORTING ATPASE"/>
    <property type="match status" value="1"/>
</dbReference>
<keyword evidence="2" id="KW-0378">Hydrolase</keyword>
<dbReference type="GO" id="GO:0045332">
    <property type="term" value="P:phospholipid translocation"/>
    <property type="evidence" value="ECO:0007669"/>
    <property type="project" value="TreeGrafter"/>
</dbReference>
<dbReference type="AlphaFoldDB" id="A0A0A9CTB8"/>
<dbReference type="GO" id="GO:0016787">
    <property type="term" value="F:hydrolase activity"/>
    <property type="evidence" value="ECO:0007669"/>
    <property type="project" value="UniProtKB-KW"/>
</dbReference>
<keyword evidence="1" id="KW-1133">Transmembrane helix</keyword>
<proteinExistence type="predicted"/>
<organism evidence="2">
    <name type="scientific">Arundo donax</name>
    <name type="common">Giant reed</name>
    <name type="synonym">Donax arundinaceus</name>
    <dbReference type="NCBI Taxonomy" id="35708"/>
    <lineage>
        <taxon>Eukaryota</taxon>
        <taxon>Viridiplantae</taxon>
        <taxon>Streptophyta</taxon>
        <taxon>Embryophyta</taxon>
        <taxon>Tracheophyta</taxon>
        <taxon>Spermatophyta</taxon>
        <taxon>Magnoliopsida</taxon>
        <taxon>Liliopsida</taxon>
        <taxon>Poales</taxon>
        <taxon>Poaceae</taxon>
        <taxon>PACMAD clade</taxon>
        <taxon>Arundinoideae</taxon>
        <taxon>Arundineae</taxon>
        <taxon>Arundo</taxon>
    </lineage>
</organism>
<keyword evidence="1" id="KW-0812">Transmembrane</keyword>
<dbReference type="GO" id="GO:0140326">
    <property type="term" value="F:ATPase-coupled intramembrane lipid transporter activity"/>
    <property type="evidence" value="ECO:0007669"/>
    <property type="project" value="TreeGrafter"/>
</dbReference>
<feature type="transmembrane region" description="Helical" evidence="1">
    <location>
        <begin position="67"/>
        <end position="89"/>
    </location>
</feature>
<protein>
    <submittedName>
        <fullName evidence="2">Similar to haloacid dehalogenase-like hydrolase family protein</fullName>
    </submittedName>
</protein>
<reference evidence="2" key="2">
    <citation type="journal article" date="2015" name="Data Brief">
        <title>Shoot transcriptome of the giant reed, Arundo donax.</title>
        <authorList>
            <person name="Barrero R.A."/>
            <person name="Guerrero F.D."/>
            <person name="Moolhuijzen P."/>
            <person name="Goolsby J.A."/>
            <person name="Tidwell J."/>
            <person name="Bellgard S.E."/>
            <person name="Bellgard M.I."/>
        </authorList>
    </citation>
    <scope>NUCLEOTIDE SEQUENCE</scope>
    <source>
        <tissue evidence="2">Shoot tissue taken approximately 20 cm above the soil surface</tissue>
    </source>
</reference>